<evidence type="ECO:0000313" key="2">
    <source>
        <dbReference type="EnsemblPlants" id="MELO3C034566.2.1"/>
    </source>
</evidence>
<proteinExistence type="predicted"/>
<dbReference type="EnsemblPlants" id="MELO3C034566.2.1">
    <property type="protein sequence ID" value="MELO3C034566.2.1"/>
    <property type="gene ID" value="MELO3C034566.2"/>
</dbReference>
<organism evidence="2">
    <name type="scientific">Cucumis melo</name>
    <name type="common">Muskmelon</name>
    <dbReference type="NCBI Taxonomy" id="3656"/>
    <lineage>
        <taxon>Eukaryota</taxon>
        <taxon>Viridiplantae</taxon>
        <taxon>Streptophyta</taxon>
        <taxon>Embryophyta</taxon>
        <taxon>Tracheophyta</taxon>
        <taxon>Spermatophyta</taxon>
        <taxon>Magnoliopsida</taxon>
        <taxon>eudicotyledons</taxon>
        <taxon>Gunneridae</taxon>
        <taxon>Pentapetalae</taxon>
        <taxon>rosids</taxon>
        <taxon>fabids</taxon>
        <taxon>Cucurbitales</taxon>
        <taxon>Cucurbitaceae</taxon>
        <taxon>Benincaseae</taxon>
        <taxon>Cucumis</taxon>
    </lineage>
</organism>
<accession>A0A9I9EJ56</accession>
<dbReference type="Gramene" id="MELO3C034566.2.1">
    <property type="protein sequence ID" value="MELO3C034566.2.1"/>
    <property type="gene ID" value="MELO3C034566.2"/>
</dbReference>
<dbReference type="AlphaFoldDB" id="A0A9I9EJ56"/>
<protein>
    <submittedName>
        <fullName evidence="2">Uncharacterized protein</fullName>
    </submittedName>
</protein>
<evidence type="ECO:0000256" key="1">
    <source>
        <dbReference type="SAM" id="MobiDB-lite"/>
    </source>
</evidence>
<name>A0A9I9EJ56_CUCME</name>
<sequence length="116" mass="13431">MSMQHKLDDLCNQMNPVKDQTDLEDSEAFRNHKIKFLNCRCWLCDEHLDLLVSLYIFSCAERERKFVEGRLVKVVHQSTENQEAGAVEAEFHEEENQTEDVGFQEGDIDNQQGGVV</sequence>
<reference evidence="2" key="1">
    <citation type="submission" date="2023-03" db="UniProtKB">
        <authorList>
            <consortium name="EnsemblPlants"/>
        </authorList>
    </citation>
    <scope>IDENTIFICATION</scope>
</reference>
<feature type="region of interest" description="Disordered" evidence="1">
    <location>
        <begin position="80"/>
        <end position="116"/>
    </location>
</feature>